<evidence type="ECO:0000313" key="2">
    <source>
        <dbReference type="EMBL" id="CAL8146658.1"/>
    </source>
</evidence>
<sequence>MLSALRYSVFIVLIISIIIGDELSLSKAEANNKLVGCAFNNNNGNESLECQETFPVAQAQSWRERRWRNNDHTDMIIMIVIVVAILVFLVGCILPYTKCCGSNDGRCWKEMDRANDYRTYFPIRIPAAESSAIKEDGDNNLNTVSDADSNKEIQLQPSISIN</sequence>
<evidence type="ECO:0000313" key="3">
    <source>
        <dbReference type="Proteomes" id="UP001642540"/>
    </source>
</evidence>
<protein>
    <submittedName>
        <fullName evidence="2">Uncharacterized protein</fullName>
    </submittedName>
</protein>
<reference evidence="2 3" key="1">
    <citation type="submission" date="2024-08" db="EMBL/GenBank/DDBJ databases">
        <authorList>
            <person name="Cucini C."/>
            <person name="Frati F."/>
        </authorList>
    </citation>
    <scope>NUCLEOTIDE SEQUENCE [LARGE SCALE GENOMIC DNA]</scope>
</reference>
<organism evidence="2 3">
    <name type="scientific">Orchesella dallaii</name>
    <dbReference type="NCBI Taxonomy" id="48710"/>
    <lineage>
        <taxon>Eukaryota</taxon>
        <taxon>Metazoa</taxon>
        <taxon>Ecdysozoa</taxon>
        <taxon>Arthropoda</taxon>
        <taxon>Hexapoda</taxon>
        <taxon>Collembola</taxon>
        <taxon>Entomobryomorpha</taxon>
        <taxon>Entomobryoidea</taxon>
        <taxon>Orchesellidae</taxon>
        <taxon>Orchesellinae</taxon>
        <taxon>Orchesella</taxon>
    </lineage>
</organism>
<comment type="caution">
    <text evidence="2">The sequence shown here is derived from an EMBL/GenBank/DDBJ whole genome shotgun (WGS) entry which is preliminary data.</text>
</comment>
<feature type="transmembrane region" description="Helical" evidence="1">
    <location>
        <begin position="6"/>
        <end position="25"/>
    </location>
</feature>
<keyword evidence="3" id="KW-1185">Reference proteome</keyword>
<evidence type="ECO:0000256" key="1">
    <source>
        <dbReference type="SAM" id="Phobius"/>
    </source>
</evidence>
<accession>A0ABP1S7Z0</accession>
<proteinExistence type="predicted"/>
<keyword evidence="1" id="KW-0472">Membrane</keyword>
<keyword evidence="1" id="KW-0812">Transmembrane</keyword>
<keyword evidence="1" id="KW-1133">Transmembrane helix</keyword>
<gene>
    <name evidence="2" type="ORF">ODALV1_LOCUS30888</name>
</gene>
<feature type="transmembrane region" description="Helical" evidence="1">
    <location>
        <begin position="75"/>
        <end position="96"/>
    </location>
</feature>
<dbReference type="Proteomes" id="UP001642540">
    <property type="component" value="Unassembled WGS sequence"/>
</dbReference>
<name>A0ABP1S7Z0_9HEXA</name>
<dbReference type="EMBL" id="CAXLJM020000164">
    <property type="protein sequence ID" value="CAL8146658.1"/>
    <property type="molecule type" value="Genomic_DNA"/>
</dbReference>